<dbReference type="Gramene" id="OBART06G21090.1">
    <property type="protein sequence ID" value="OBART06G21090.1"/>
    <property type="gene ID" value="OBART06G21090"/>
</dbReference>
<keyword evidence="3" id="KW-1185">Reference proteome</keyword>
<feature type="region of interest" description="Disordered" evidence="1">
    <location>
        <begin position="301"/>
        <end position="339"/>
    </location>
</feature>
<dbReference type="PaxDb" id="65489-OBART06G21090.1"/>
<dbReference type="PANTHER" id="PTHR12507">
    <property type="entry name" value="REDUCED GROWTH PHENOTYPE 1 RGP1, YEAST -RELATED"/>
    <property type="match status" value="1"/>
</dbReference>
<sequence length="521" mass="57926">MSLKLPIPQGLSFLRSVGWFEERKADAAAARQRHSPRLKLQTDREVYRPGDSVTATIEICTPAGLKDDAASAETGEDAPSLLVDGLSFEIKGIEKLDSQWFSVSKPLPGSKQRRGEHLFLDCSAPSLIPKVIIASGQTKTCPKCSILAQYQTHILEARVPLQICVSQKGSNLLNEEADHVVPVPVNFPLPIEQPDIFWREKDEDSEWSKANDNTDLEEGYDSSKDEVSSVSSYNKANPESSLRSSVSMHSLSSRLSTSEPLYSRERPSFPSYSPIPRLSVSEISDDHGGGVLSPQRKLNHLLSDHHPSNGQMFSLDPDRSNDDAGPPLTPKYVEPAGSEGFMRGRSYNIRIDDQVLLRFSPKNSDSTYYFGDMIGGALTFFHGSGTRRCLEVSVTLETSETVNPRVIHPSRRSSPSITKVHSEHYEVVADLHQTSFLFSVPIDGPMSFSTSKVSVQWSLRFEFFTTPEGIDSSRYEHPLLVEKREKGDWVLPITVYAPPLRRQAIHGRNDRSVLVGNLFNS</sequence>
<dbReference type="AlphaFoldDB" id="A0A0D3GIP9"/>
<feature type="region of interest" description="Disordered" evidence="1">
    <location>
        <begin position="200"/>
        <end position="268"/>
    </location>
</feature>
<organism evidence="2">
    <name type="scientific">Oryza barthii</name>
    <dbReference type="NCBI Taxonomy" id="65489"/>
    <lineage>
        <taxon>Eukaryota</taxon>
        <taxon>Viridiplantae</taxon>
        <taxon>Streptophyta</taxon>
        <taxon>Embryophyta</taxon>
        <taxon>Tracheophyta</taxon>
        <taxon>Spermatophyta</taxon>
        <taxon>Magnoliopsida</taxon>
        <taxon>Liliopsida</taxon>
        <taxon>Poales</taxon>
        <taxon>Poaceae</taxon>
        <taxon>BOP clade</taxon>
        <taxon>Oryzoideae</taxon>
        <taxon>Oryzeae</taxon>
        <taxon>Oryzinae</taxon>
        <taxon>Oryza</taxon>
    </lineage>
</organism>
<dbReference type="EnsemblPlants" id="OBART06G21090.1">
    <property type="protein sequence ID" value="OBART06G21090.1"/>
    <property type="gene ID" value="OBART06G21090"/>
</dbReference>
<reference evidence="2" key="2">
    <citation type="submission" date="2015-03" db="UniProtKB">
        <authorList>
            <consortium name="EnsemblPlants"/>
        </authorList>
    </citation>
    <scope>IDENTIFICATION</scope>
</reference>
<evidence type="ECO:0000256" key="1">
    <source>
        <dbReference type="SAM" id="MobiDB-lite"/>
    </source>
</evidence>
<reference evidence="2" key="1">
    <citation type="journal article" date="2009" name="Rice">
        <title>De Novo Next Generation Sequencing of Plant Genomes.</title>
        <authorList>
            <person name="Rounsley S."/>
            <person name="Marri P.R."/>
            <person name="Yu Y."/>
            <person name="He R."/>
            <person name="Sisneros N."/>
            <person name="Goicoechea J.L."/>
            <person name="Lee S.J."/>
            <person name="Angelova A."/>
            <person name="Kudrna D."/>
            <person name="Luo M."/>
            <person name="Affourtit J."/>
            <person name="Desany B."/>
            <person name="Knight J."/>
            <person name="Niazi F."/>
            <person name="Egholm M."/>
            <person name="Wing R.A."/>
        </authorList>
    </citation>
    <scope>NUCLEOTIDE SEQUENCE [LARGE SCALE GENOMIC DNA]</scope>
    <source>
        <strain evidence="2">cv. IRGC 105608</strain>
    </source>
</reference>
<dbReference type="Proteomes" id="UP000026960">
    <property type="component" value="Chromosome 6"/>
</dbReference>
<accession>A0A0D3GIP9</accession>
<evidence type="ECO:0000313" key="2">
    <source>
        <dbReference type="EnsemblPlants" id="OBART06G21090.1"/>
    </source>
</evidence>
<name>A0A0D3GIP9_9ORYZ</name>
<dbReference type="HOGENOM" id="CLU_036250_0_0_1"/>
<proteinExistence type="predicted"/>
<evidence type="ECO:0000313" key="3">
    <source>
        <dbReference type="Proteomes" id="UP000026960"/>
    </source>
</evidence>
<protein>
    <submittedName>
        <fullName evidence="2">Uncharacterized protein</fullName>
    </submittedName>
</protein>
<dbReference type="eggNOG" id="KOG4469">
    <property type="taxonomic scope" value="Eukaryota"/>
</dbReference>
<dbReference type="Pfam" id="PF08737">
    <property type="entry name" value="Rgp1"/>
    <property type="match status" value="1"/>
</dbReference>
<dbReference type="InterPro" id="IPR014848">
    <property type="entry name" value="Rgp1"/>
</dbReference>
<dbReference type="STRING" id="65489.A0A0D3GIP9"/>
<feature type="compositionally biased region" description="Low complexity" evidence="1">
    <location>
        <begin position="240"/>
        <end position="258"/>
    </location>
</feature>
<feature type="compositionally biased region" description="Basic and acidic residues" evidence="1">
    <location>
        <begin position="200"/>
        <end position="209"/>
    </location>
</feature>